<sequence>MLNLNKRSELTQRVIVGFLGGVGMIGAIYYGAWTYFALFLIISIATILEFYKLLRLEEHLPLRTYGTTLGILIYCLTFFIELDLISTKWMYLFFVGFTSAYLIKLYNKADKQPFKNLAYTFLGVMYCSVPFALIHTYVFFDTQYHYEILIGAMLILWANDSGAYFSGKTFGRRKLFERISPKKTWEGSIGGAALAVTVSLVFSHFYTSLEAWRWVTIAIIIVVTGTYGDLVESLFKRSMSIKDSGTTLPGHGGFLDRFDGLLLSAPFIAAFLRIFPPNF</sequence>
<evidence type="ECO:0000256" key="4">
    <source>
        <dbReference type="ARBA" id="ARBA00005189"/>
    </source>
</evidence>
<evidence type="ECO:0000256" key="12">
    <source>
        <dbReference type="ARBA" id="ARBA00022695"/>
    </source>
</evidence>
<evidence type="ECO:0000256" key="2">
    <source>
        <dbReference type="ARBA" id="ARBA00004651"/>
    </source>
</evidence>
<comment type="pathway">
    <text evidence="3 18">Phospholipid metabolism; CDP-diacylglycerol biosynthesis; CDP-diacylglycerol from sn-glycerol 3-phosphate: step 3/3.</text>
</comment>
<reference evidence="20 21" key="1">
    <citation type="journal article" date="2012" name="Int. J. Syst. Evol. Microbiol.">
        <title>Flammeovirga pacifica sp. nov., isolated from deep-sea sediment.</title>
        <authorList>
            <person name="Xu H."/>
            <person name="Fu Y."/>
            <person name="Yang N."/>
            <person name="Ding Z."/>
            <person name="Lai Q."/>
            <person name="Zeng R."/>
        </authorList>
    </citation>
    <scope>NUCLEOTIDE SEQUENCE [LARGE SCALE GENOMIC DNA]</scope>
    <source>
        <strain evidence="21">DSM 24597 / LMG 26175 / WPAGA1</strain>
    </source>
</reference>
<feature type="transmembrane region" description="Helical" evidence="19">
    <location>
        <begin position="146"/>
        <end position="166"/>
    </location>
</feature>
<evidence type="ECO:0000256" key="16">
    <source>
        <dbReference type="ARBA" id="ARBA00023209"/>
    </source>
</evidence>
<keyword evidence="12 18" id="KW-0548">Nucleotidyltransferase</keyword>
<keyword evidence="10 18" id="KW-0808">Transferase</keyword>
<keyword evidence="16" id="KW-0594">Phospholipid biosynthesis</keyword>
<keyword evidence="11 18" id="KW-0812">Transmembrane</keyword>
<evidence type="ECO:0000256" key="9">
    <source>
        <dbReference type="ARBA" id="ARBA00022516"/>
    </source>
</evidence>
<organism evidence="20 21">
    <name type="scientific">Flammeovirga pacifica</name>
    <dbReference type="NCBI Taxonomy" id="915059"/>
    <lineage>
        <taxon>Bacteria</taxon>
        <taxon>Pseudomonadati</taxon>
        <taxon>Bacteroidota</taxon>
        <taxon>Cytophagia</taxon>
        <taxon>Cytophagales</taxon>
        <taxon>Flammeovirgaceae</taxon>
        <taxon>Flammeovirga</taxon>
    </lineage>
</organism>
<feature type="transmembrane region" description="Helical" evidence="19">
    <location>
        <begin position="118"/>
        <end position="140"/>
    </location>
</feature>
<keyword evidence="14" id="KW-0443">Lipid metabolism</keyword>
<accession>A0A1S1Z0T3</accession>
<feature type="transmembrane region" description="Helical" evidence="19">
    <location>
        <begin position="212"/>
        <end position="231"/>
    </location>
</feature>
<comment type="similarity">
    <text evidence="5 18">Belongs to the CDS family.</text>
</comment>
<dbReference type="PANTHER" id="PTHR46382">
    <property type="entry name" value="PHOSPHATIDATE CYTIDYLYLTRANSFERASE"/>
    <property type="match status" value="1"/>
</dbReference>
<dbReference type="EC" id="2.7.7.41" evidence="6 18"/>
<dbReference type="AlphaFoldDB" id="A0A1S1Z0T3"/>
<evidence type="ECO:0000256" key="19">
    <source>
        <dbReference type="SAM" id="Phobius"/>
    </source>
</evidence>
<evidence type="ECO:0000256" key="3">
    <source>
        <dbReference type="ARBA" id="ARBA00005119"/>
    </source>
</evidence>
<evidence type="ECO:0000256" key="1">
    <source>
        <dbReference type="ARBA" id="ARBA00001698"/>
    </source>
</evidence>
<dbReference type="EMBL" id="JRYR02000001">
    <property type="protein sequence ID" value="OHX66878.1"/>
    <property type="molecule type" value="Genomic_DNA"/>
</dbReference>
<evidence type="ECO:0000256" key="10">
    <source>
        <dbReference type="ARBA" id="ARBA00022679"/>
    </source>
</evidence>
<keyword evidence="21" id="KW-1185">Reference proteome</keyword>
<evidence type="ECO:0000256" key="7">
    <source>
        <dbReference type="ARBA" id="ARBA00019373"/>
    </source>
</evidence>
<comment type="caution">
    <text evidence="20">The sequence shown here is derived from an EMBL/GenBank/DDBJ whole genome shotgun (WGS) entry which is preliminary data.</text>
</comment>
<comment type="subcellular location">
    <subcellularLocation>
        <location evidence="2">Cell membrane</location>
        <topology evidence="2">Multi-pass membrane protein</topology>
    </subcellularLocation>
</comment>
<dbReference type="Pfam" id="PF01148">
    <property type="entry name" value="CTP_transf_1"/>
    <property type="match status" value="1"/>
</dbReference>
<keyword evidence="13 19" id="KW-1133">Transmembrane helix</keyword>
<evidence type="ECO:0000313" key="20">
    <source>
        <dbReference type="EMBL" id="OHX66878.1"/>
    </source>
</evidence>
<comment type="pathway">
    <text evidence="4">Lipid metabolism.</text>
</comment>
<evidence type="ECO:0000256" key="11">
    <source>
        <dbReference type="ARBA" id="ARBA00022692"/>
    </source>
</evidence>
<dbReference type="Proteomes" id="UP000179797">
    <property type="component" value="Unassembled WGS sequence"/>
</dbReference>
<evidence type="ECO:0000256" key="6">
    <source>
        <dbReference type="ARBA" id="ARBA00012487"/>
    </source>
</evidence>
<dbReference type="OrthoDB" id="9799199at2"/>
<dbReference type="GO" id="GO:0005886">
    <property type="term" value="C:plasma membrane"/>
    <property type="evidence" value="ECO:0007669"/>
    <property type="project" value="UniProtKB-SubCell"/>
</dbReference>
<name>A0A1S1Z0T3_FLAPC</name>
<dbReference type="PROSITE" id="PS01315">
    <property type="entry name" value="CDS"/>
    <property type="match status" value="1"/>
</dbReference>
<evidence type="ECO:0000256" key="13">
    <source>
        <dbReference type="ARBA" id="ARBA00022989"/>
    </source>
</evidence>
<feature type="transmembrane region" description="Helical" evidence="19">
    <location>
        <begin position="65"/>
        <end position="82"/>
    </location>
</feature>
<feature type="transmembrane region" description="Helical" evidence="19">
    <location>
        <begin position="187"/>
        <end position="206"/>
    </location>
</feature>
<evidence type="ECO:0000313" key="21">
    <source>
        <dbReference type="Proteomes" id="UP000179797"/>
    </source>
</evidence>
<evidence type="ECO:0000256" key="18">
    <source>
        <dbReference type="RuleBase" id="RU003938"/>
    </source>
</evidence>
<feature type="transmembrane region" description="Helical" evidence="19">
    <location>
        <begin position="88"/>
        <end position="106"/>
    </location>
</feature>
<keyword evidence="15 19" id="KW-0472">Membrane</keyword>
<dbReference type="UniPathway" id="UPA00557">
    <property type="reaction ID" value="UER00614"/>
</dbReference>
<feature type="transmembrane region" description="Helical" evidence="19">
    <location>
        <begin position="12"/>
        <end position="30"/>
    </location>
</feature>
<protein>
    <recommendedName>
        <fullName evidence="7 18">Phosphatidate cytidylyltransferase</fullName>
        <ecNumber evidence="6 18">2.7.7.41</ecNumber>
    </recommendedName>
</protein>
<feature type="transmembrane region" description="Helical" evidence="19">
    <location>
        <begin position="36"/>
        <end position="53"/>
    </location>
</feature>
<gene>
    <name evidence="20" type="ORF">NH26_11170</name>
</gene>
<dbReference type="STRING" id="915059.NH26_11170"/>
<dbReference type="InterPro" id="IPR000374">
    <property type="entry name" value="PC_trans"/>
</dbReference>
<evidence type="ECO:0000256" key="17">
    <source>
        <dbReference type="ARBA" id="ARBA00023264"/>
    </source>
</evidence>
<keyword evidence="17" id="KW-1208">Phospholipid metabolism</keyword>
<proteinExistence type="inferred from homology"/>
<dbReference type="PANTHER" id="PTHR46382:SF1">
    <property type="entry name" value="PHOSPHATIDATE CYTIDYLYLTRANSFERASE"/>
    <property type="match status" value="1"/>
</dbReference>
<dbReference type="RefSeq" id="WP_044223024.1">
    <property type="nucleotide sequence ID" value="NZ_JRYR02000001.1"/>
</dbReference>
<keyword evidence="9" id="KW-0444">Lipid biosynthesis</keyword>
<evidence type="ECO:0000256" key="15">
    <source>
        <dbReference type="ARBA" id="ARBA00023136"/>
    </source>
</evidence>
<evidence type="ECO:0000256" key="5">
    <source>
        <dbReference type="ARBA" id="ARBA00010185"/>
    </source>
</evidence>
<dbReference type="GO" id="GO:0004605">
    <property type="term" value="F:phosphatidate cytidylyltransferase activity"/>
    <property type="evidence" value="ECO:0007669"/>
    <property type="project" value="UniProtKB-EC"/>
</dbReference>
<dbReference type="GO" id="GO:0016024">
    <property type="term" value="P:CDP-diacylglycerol biosynthetic process"/>
    <property type="evidence" value="ECO:0007669"/>
    <property type="project" value="UniProtKB-UniPathway"/>
</dbReference>
<comment type="catalytic activity">
    <reaction evidence="1 18">
        <text>a 1,2-diacyl-sn-glycero-3-phosphate + CTP + H(+) = a CDP-1,2-diacyl-sn-glycerol + diphosphate</text>
        <dbReference type="Rhea" id="RHEA:16229"/>
        <dbReference type="ChEBI" id="CHEBI:15378"/>
        <dbReference type="ChEBI" id="CHEBI:33019"/>
        <dbReference type="ChEBI" id="CHEBI:37563"/>
        <dbReference type="ChEBI" id="CHEBI:58332"/>
        <dbReference type="ChEBI" id="CHEBI:58608"/>
        <dbReference type="EC" id="2.7.7.41"/>
    </reaction>
</comment>
<keyword evidence="8" id="KW-1003">Cell membrane</keyword>
<evidence type="ECO:0000256" key="8">
    <source>
        <dbReference type="ARBA" id="ARBA00022475"/>
    </source>
</evidence>
<evidence type="ECO:0000256" key="14">
    <source>
        <dbReference type="ARBA" id="ARBA00023098"/>
    </source>
</evidence>